<dbReference type="EMBL" id="SDEE01001333">
    <property type="protein sequence ID" value="RXW12239.1"/>
    <property type="molecule type" value="Genomic_DNA"/>
</dbReference>
<evidence type="ECO:0000313" key="3">
    <source>
        <dbReference type="EMBL" id="RXW12239.1"/>
    </source>
</evidence>
<organism evidence="3 4">
    <name type="scientific">Candolleomyces aberdarensis</name>
    <dbReference type="NCBI Taxonomy" id="2316362"/>
    <lineage>
        <taxon>Eukaryota</taxon>
        <taxon>Fungi</taxon>
        <taxon>Dikarya</taxon>
        <taxon>Basidiomycota</taxon>
        <taxon>Agaricomycotina</taxon>
        <taxon>Agaricomycetes</taxon>
        <taxon>Agaricomycetidae</taxon>
        <taxon>Agaricales</taxon>
        <taxon>Agaricineae</taxon>
        <taxon>Psathyrellaceae</taxon>
        <taxon>Candolleomyces</taxon>
    </lineage>
</organism>
<proteinExistence type="predicted"/>
<feature type="region of interest" description="Disordered" evidence="1">
    <location>
        <begin position="59"/>
        <end position="102"/>
    </location>
</feature>
<keyword evidence="2" id="KW-0812">Transmembrane</keyword>
<name>A0A4Q2D0B2_9AGAR</name>
<sequence>MAPVQPGEPKTSPKPEPIGNYPFVVLITTSTLCLLFILWRRAHGLRRVVSQRLGLKTLSGSSASEEGQIRLSEDDGPSSTSFLTPDDYDDDNEHLTYNDNESLSAHMKRVTNAWREPTIPPALLASDGQADSNSSASAPEVPSPAPAPAAPLVKLDDSGSPSTLRS</sequence>
<dbReference type="OrthoDB" id="3198959at2759"/>
<feature type="transmembrane region" description="Helical" evidence="2">
    <location>
        <begin position="20"/>
        <end position="39"/>
    </location>
</feature>
<accession>A0A4Q2D0B2</accession>
<dbReference type="AlphaFoldDB" id="A0A4Q2D0B2"/>
<protein>
    <submittedName>
        <fullName evidence="3">Uncharacterized protein</fullName>
    </submittedName>
</protein>
<keyword evidence="2" id="KW-1133">Transmembrane helix</keyword>
<gene>
    <name evidence="3" type="ORF">EST38_g13615</name>
</gene>
<keyword evidence="4" id="KW-1185">Reference proteome</keyword>
<dbReference type="Proteomes" id="UP000290288">
    <property type="component" value="Unassembled WGS sequence"/>
</dbReference>
<reference evidence="3 4" key="1">
    <citation type="submission" date="2019-01" db="EMBL/GenBank/DDBJ databases">
        <title>Draft genome sequence of Psathyrella aberdarensis IHI B618.</title>
        <authorList>
            <person name="Buettner E."/>
            <person name="Kellner H."/>
        </authorList>
    </citation>
    <scope>NUCLEOTIDE SEQUENCE [LARGE SCALE GENOMIC DNA]</scope>
    <source>
        <strain evidence="3 4">IHI B618</strain>
    </source>
</reference>
<evidence type="ECO:0000313" key="4">
    <source>
        <dbReference type="Proteomes" id="UP000290288"/>
    </source>
</evidence>
<comment type="caution">
    <text evidence="3">The sequence shown here is derived from an EMBL/GenBank/DDBJ whole genome shotgun (WGS) entry which is preliminary data.</text>
</comment>
<keyword evidence="2" id="KW-0472">Membrane</keyword>
<evidence type="ECO:0000256" key="2">
    <source>
        <dbReference type="SAM" id="Phobius"/>
    </source>
</evidence>
<feature type="region of interest" description="Disordered" evidence="1">
    <location>
        <begin position="118"/>
        <end position="166"/>
    </location>
</feature>
<evidence type="ECO:0000256" key="1">
    <source>
        <dbReference type="SAM" id="MobiDB-lite"/>
    </source>
</evidence>